<protein>
    <recommendedName>
        <fullName evidence="14">Peroxisomal carnitine O-octanoyltransferase</fullName>
        <ecNumber evidence="13">2.3.1.137</ecNumber>
    </recommendedName>
</protein>
<evidence type="ECO:0000256" key="1">
    <source>
        <dbReference type="ARBA" id="ARBA00004275"/>
    </source>
</evidence>
<dbReference type="InterPro" id="IPR039551">
    <property type="entry name" value="Cho/carn_acyl_trans"/>
</dbReference>
<evidence type="ECO:0000259" key="16">
    <source>
        <dbReference type="Pfam" id="PF00755"/>
    </source>
</evidence>
<feature type="active site" description="Proton acceptor" evidence="15">
    <location>
        <position position="268"/>
    </location>
</feature>
<dbReference type="SUPFAM" id="SSF52777">
    <property type="entry name" value="CoA-dependent acyltransferases"/>
    <property type="match status" value="2"/>
</dbReference>
<organism evidence="17 18">
    <name type="scientific">Pleuronectes platessa</name>
    <name type="common">European plaice</name>
    <dbReference type="NCBI Taxonomy" id="8262"/>
    <lineage>
        <taxon>Eukaryota</taxon>
        <taxon>Metazoa</taxon>
        <taxon>Chordata</taxon>
        <taxon>Craniata</taxon>
        <taxon>Vertebrata</taxon>
        <taxon>Euteleostomi</taxon>
        <taxon>Actinopterygii</taxon>
        <taxon>Neopterygii</taxon>
        <taxon>Teleostei</taxon>
        <taxon>Neoteleostei</taxon>
        <taxon>Acanthomorphata</taxon>
        <taxon>Carangaria</taxon>
        <taxon>Pleuronectiformes</taxon>
        <taxon>Pleuronectoidei</taxon>
        <taxon>Pleuronectidae</taxon>
        <taxon>Pleuronectes</taxon>
    </lineage>
</organism>
<evidence type="ECO:0000256" key="9">
    <source>
        <dbReference type="ARBA" id="ARBA00023140"/>
    </source>
</evidence>
<proteinExistence type="inferred from homology"/>
<dbReference type="Proteomes" id="UP001153269">
    <property type="component" value="Unassembled WGS sequence"/>
</dbReference>
<evidence type="ECO:0000256" key="5">
    <source>
        <dbReference type="ARBA" id="ARBA00022679"/>
    </source>
</evidence>
<evidence type="ECO:0000256" key="6">
    <source>
        <dbReference type="ARBA" id="ARBA00022832"/>
    </source>
</evidence>
<dbReference type="Pfam" id="PF00755">
    <property type="entry name" value="Carn_acyltransf"/>
    <property type="match status" value="1"/>
</dbReference>
<keyword evidence="18" id="KW-1185">Reference proteome</keyword>
<accession>A0A9N7TX75</accession>
<reference evidence="17" key="1">
    <citation type="submission" date="2020-03" db="EMBL/GenBank/DDBJ databases">
        <authorList>
            <person name="Weist P."/>
        </authorList>
    </citation>
    <scope>NUCLEOTIDE SEQUENCE</scope>
</reference>
<keyword evidence="4" id="KW-0813">Transport</keyword>
<evidence type="ECO:0000313" key="18">
    <source>
        <dbReference type="Proteomes" id="UP001153269"/>
    </source>
</evidence>
<dbReference type="GO" id="GO:0006631">
    <property type="term" value="P:fatty acid metabolic process"/>
    <property type="evidence" value="ECO:0007669"/>
    <property type="project" value="UniProtKB-KW"/>
</dbReference>
<keyword evidence="5" id="KW-0808">Transferase</keyword>
<comment type="caution">
    <text evidence="17">The sequence shown here is derived from an EMBL/GenBank/DDBJ whole genome shotgun (WGS) entry which is preliminary data.</text>
</comment>
<evidence type="ECO:0000256" key="10">
    <source>
        <dbReference type="ARBA" id="ARBA00023315"/>
    </source>
</evidence>
<evidence type="ECO:0000256" key="4">
    <source>
        <dbReference type="ARBA" id="ARBA00022448"/>
    </source>
</evidence>
<comment type="subcellular location">
    <subcellularLocation>
        <location evidence="1">Peroxisome</location>
    </subcellularLocation>
</comment>
<comment type="similarity">
    <text evidence="3">Belongs to the carnitine/choline acetyltransferase family.</text>
</comment>
<comment type="catalytic activity">
    <reaction evidence="11">
        <text>4,8-dimethylnonanoyl-CoA + (R)-carnitine = O-4,8-dimethylnonanoyl-(R)-carnitine + CoA</text>
        <dbReference type="Rhea" id="RHEA:44860"/>
        <dbReference type="ChEBI" id="CHEBI:16347"/>
        <dbReference type="ChEBI" id="CHEBI:57287"/>
        <dbReference type="ChEBI" id="CHEBI:77061"/>
        <dbReference type="ChEBI" id="CHEBI:84654"/>
    </reaction>
</comment>
<dbReference type="GO" id="GO:0005777">
    <property type="term" value="C:peroxisome"/>
    <property type="evidence" value="ECO:0007669"/>
    <property type="project" value="UniProtKB-SubCell"/>
</dbReference>
<dbReference type="InterPro" id="IPR042231">
    <property type="entry name" value="Cho/carn_acyl_trans_2"/>
</dbReference>
<gene>
    <name evidence="17" type="ORF">PLEPLA_LOCUS7976</name>
</gene>
<dbReference type="Gene3D" id="3.30.559.10">
    <property type="entry name" value="Chloramphenicol acetyltransferase-like domain"/>
    <property type="match status" value="1"/>
</dbReference>
<dbReference type="PANTHER" id="PTHR22589:SF67">
    <property type="entry name" value="PEROXISOMAL CARNITINE O-OCTANOYLTRANSFERASE"/>
    <property type="match status" value="1"/>
</dbReference>
<dbReference type="Gene3D" id="3.30.559.70">
    <property type="entry name" value="Choline/Carnitine o-acyltransferase, domain 2"/>
    <property type="match status" value="1"/>
</dbReference>
<evidence type="ECO:0000313" key="17">
    <source>
        <dbReference type="EMBL" id="CAB1420101.1"/>
    </source>
</evidence>
<keyword evidence="8" id="KW-0443">Lipid metabolism</keyword>
<dbReference type="GO" id="GO:0008458">
    <property type="term" value="F:carnitine O-octanoyltransferase activity"/>
    <property type="evidence" value="ECO:0007669"/>
    <property type="project" value="UniProtKB-EC"/>
</dbReference>
<evidence type="ECO:0000256" key="2">
    <source>
        <dbReference type="ARBA" id="ARBA00005005"/>
    </source>
</evidence>
<dbReference type="PANTHER" id="PTHR22589">
    <property type="entry name" value="CARNITINE O-ACYLTRANSFERASE"/>
    <property type="match status" value="1"/>
</dbReference>
<dbReference type="EMBL" id="CADEAL010000434">
    <property type="protein sequence ID" value="CAB1420101.1"/>
    <property type="molecule type" value="Genomic_DNA"/>
</dbReference>
<sequence length="553" mass="62883">MYLDAVHPFASEKEFKATVDIVRKFQEGVGKELHQKLLQRARTKKNWLEEWWLDAAYLEVRIPSQLNVNFGGPAPTGYLIRTEKLAPQKVGKTALDMDQFRMLFCTCKVPGEKKDTIRNYFKTEREGPCPSHLVVMCRGRIFTFDALSDGQILTPPELLRQLRYVKERCEGEPEGDGVAVLTSEERTRWAKAREHLISIDPHNNTILETIQSSLFIVSLDETKPYSTPENYTNVTQEALKGDPTIRWGDKSYNSICFSDGTFGSTCDHAPYDAMVLVSLCWYVDQQIKATEGEWKGSDAVRSMPFPEEMVFTLDDKVLSDISLAKQQYLETAQDLQIVCYAFTAFGKAAIKQRKLHPDTFVQLAMQLAYYRMHKRPGSCYETAMTRKFYHGRTETMRPCTQEAVNWCRAMIDPSCDVNAKRKAMLLAFDRHNKLMAEAQNGNGFDRHLLGLYLIAKEEGGPIPELFMDPLYTTSGGGGNFVLSSSLVGYTTILGAVAPMVHQGYGFFYRIRDDRIVISISAWNSYRPTDASTLFNHFTSYLHQMLHLATTSQL</sequence>
<evidence type="ECO:0000256" key="12">
    <source>
        <dbReference type="ARBA" id="ARBA00052326"/>
    </source>
</evidence>
<evidence type="ECO:0000256" key="13">
    <source>
        <dbReference type="ARBA" id="ARBA00066418"/>
    </source>
</evidence>
<comment type="catalytic activity">
    <reaction evidence="12">
        <text>octanoyl-CoA + (R)-carnitine = O-octanoyl-(R)-carnitine + CoA</text>
        <dbReference type="Rhea" id="RHEA:17177"/>
        <dbReference type="ChEBI" id="CHEBI:16347"/>
        <dbReference type="ChEBI" id="CHEBI:18102"/>
        <dbReference type="ChEBI" id="CHEBI:57287"/>
        <dbReference type="ChEBI" id="CHEBI:57386"/>
        <dbReference type="EC" id="2.3.1.137"/>
    </reaction>
</comment>
<evidence type="ECO:0000256" key="15">
    <source>
        <dbReference type="PIRSR" id="PIRSR600542-1"/>
    </source>
</evidence>
<keyword evidence="6" id="KW-0276">Fatty acid metabolism</keyword>
<feature type="domain" description="Choline/carnitine acyltransferase" evidence="16">
    <location>
        <begin position="2"/>
        <end position="537"/>
    </location>
</feature>
<dbReference type="AlphaFoldDB" id="A0A9N7TX75"/>
<dbReference type="InterPro" id="IPR023213">
    <property type="entry name" value="CAT-like_dom_sf"/>
</dbReference>
<keyword evidence="9" id="KW-0576">Peroxisome</keyword>
<dbReference type="EC" id="2.3.1.137" evidence="13"/>
<evidence type="ECO:0000256" key="7">
    <source>
        <dbReference type="ARBA" id="ARBA00022990"/>
    </source>
</evidence>
<evidence type="ECO:0000256" key="8">
    <source>
        <dbReference type="ARBA" id="ARBA00023098"/>
    </source>
</evidence>
<keyword evidence="10" id="KW-0012">Acyltransferase</keyword>
<evidence type="ECO:0000256" key="14">
    <source>
        <dbReference type="ARBA" id="ARBA00067184"/>
    </source>
</evidence>
<dbReference type="FunFam" id="3.30.559.70:FF:000006">
    <property type="entry name" value="Peroxisomal carnitine O-octanoyltransferase"/>
    <property type="match status" value="1"/>
</dbReference>
<evidence type="ECO:0000256" key="11">
    <source>
        <dbReference type="ARBA" id="ARBA00048999"/>
    </source>
</evidence>
<evidence type="ECO:0000256" key="3">
    <source>
        <dbReference type="ARBA" id="ARBA00005232"/>
    </source>
</evidence>
<keyword evidence="7" id="KW-0007">Acetylation</keyword>
<dbReference type="InterPro" id="IPR000542">
    <property type="entry name" value="Carn_acyl_trans"/>
</dbReference>
<name>A0A9N7TX75_PLEPL</name>
<comment type="pathway">
    <text evidence="2">Lipid metabolism; fatty acid beta-oxidation.</text>
</comment>